<proteinExistence type="predicted"/>
<evidence type="ECO:0000256" key="7">
    <source>
        <dbReference type="ARBA" id="ARBA00022989"/>
    </source>
</evidence>
<keyword evidence="4" id="KW-0762">Sugar transport</keyword>
<feature type="transmembrane region" description="Helical" evidence="9">
    <location>
        <begin position="239"/>
        <end position="256"/>
    </location>
</feature>
<reference evidence="10 11" key="1">
    <citation type="submission" date="2019-08" db="EMBL/GenBank/DDBJ databases">
        <title>In-depth cultivation of the pig gut microbiome towards novel bacterial diversity and tailored functional studies.</title>
        <authorList>
            <person name="Wylensek D."/>
            <person name="Hitch T.C.A."/>
            <person name="Clavel T."/>
        </authorList>
    </citation>
    <scope>NUCLEOTIDE SEQUENCE [LARGE SCALE GENOMIC DNA]</scope>
    <source>
        <strain evidence="10 11">CA-Schmier-601-WT-1</strain>
    </source>
</reference>
<dbReference type="Pfam" id="PF03613">
    <property type="entry name" value="EIID-AGA"/>
    <property type="match status" value="1"/>
</dbReference>
<keyword evidence="11" id="KW-1185">Reference proteome</keyword>
<dbReference type="Proteomes" id="UP000469325">
    <property type="component" value="Unassembled WGS sequence"/>
</dbReference>
<protein>
    <submittedName>
        <fullName evidence="10">PTS N-acetylgalactosamine transporter subunit IID</fullName>
    </submittedName>
</protein>
<evidence type="ECO:0000256" key="1">
    <source>
        <dbReference type="ARBA" id="ARBA00004651"/>
    </source>
</evidence>
<dbReference type="PROSITE" id="PS51108">
    <property type="entry name" value="PTS_EIID"/>
    <property type="match status" value="1"/>
</dbReference>
<evidence type="ECO:0000313" key="10">
    <source>
        <dbReference type="EMBL" id="MST71635.1"/>
    </source>
</evidence>
<comment type="subcellular location">
    <subcellularLocation>
        <location evidence="1">Cell membrane</location>
        <topology evidence="1">Multi-pass membrane protein</topology>
    </subcellularLocation>
</comment>
<dbReference type="InterPro" id="IPR050303">
    <property type="entry name" value="GatZ_KbaZ_carbometab"/>
</dbReference>
<evidence type="ECO:0000256" key="5">
    <source>
        <dbReference type="ARBA" id="ARBA00022683"/>
    </source>
</evidence>
<comment type="caution">
    <text evidence="10">The sequence shown here is derived from an EMBL/GenBank/DDBJ whole genome shotgun (WGS) entry which is preliminary data.</text>
</comment>
<accession>A0A6N7XNI4</accession>
<gene>
    <name evidence="10" type="primary">agaD</name>
    <name evidence="10" type="ORF">FYJ68_00645</name>
</gene>
<dbReference type="GO" id="GO:0009401">
    <property type="term" value="P:phosphoenolpyruvate-dependent sugar phosphotransferase system"/>
    <property type="evidence" value="ECO:0007669"/>
    <property type="project" value="UniProtKB-KW"/>
</dbReference>
<dbReference type="PANTHER" id="PTHR32502:SF5">
    <property type="entry name" value="N-ACETYLGALACTOSAMINE PERMEASE IID COMPONENT-RELATED"/>
    <property type="match status" value="1"/>
</dbReference>
<evidence type="ECO:0000256" key="3">
    <source>
        <dbReference type="ARBA" id="ARBA00022475"/>
    </source>
</evidence>
<evidence type="ECO:0000256" key="4">
    <source>
        <dbReference type="ARBA" id="ARBA00022597"/>
    </source>
</evidence>
<organism evidence="10 11">
    <name type="scientific">Olsenella porci</name>
    <dbReference type="NCBI Taxonomy" id="2652279"/>
    <lineage>
        <taxon>Bacteria</taxon>
        <taxon>Bacillati</taxon>
        <taxon>Actinomycetota</taxon>
        <taxon>Coriobacteriia</taxon>
        <taxon>Coriobacteriales</taxon>
        <taxon>Atopobiaceae</taxon>
        <taxon>Olsenella</taxon>
    </lineage>
</organism>
<dbReference type="PANTHER" id="PTHR32502">
    <property type="entry name" value="N-ACETYLGALACTOSAMINE PERMEASE II COMPONENT-RELATED"/>
    <property type="match status" value="1"/>
</dbReference>
<dbReference type="NCBIfam" id="NF007359">
    <property type="entry name" value="PRK09855.1"/>
    <property type="match status" value="1"/>
</dbReference>
<dbReference type="EMBL" id="VUNC01000001">
    <property type="protein sequence ID" value="MST71635.1"/>
    <property type="molecule type" value="Genomic_DNA"/>
</dbReference>
<keyword evidence="2" id="KW-0813">Transport</keyword>
<sequence>MRKMASNDKELMDDAPAKEESGKILTNADITKMAYRTIFLQASFNYERMQAGGWLLTMLPYLKRIYKDDPQGLADAMSDNLEFINTSPHIVGFLNGLVLAMEEAHQSRDMIRNIKVALFPPLAGIGDAIFWFTLLPILAGICSSMAMEGSPVGPILFFLVYLALFLIRPLWARMGYGLGVKAIGRLKEASAKIGKAATVLGCTVLGGLIASYVSINIQTVVQVNENAKVAIQTDVLDKIFPNMLAFGYVFLMYYFIKKRQANPVVLILVTFGLSILLSFFGIL</sequence>
<dbReference type="GO" id="GO:0005886">
    <property type="term" value="C:plasma membrane"/>
    <property type="evidence" value="ECO:0007669"/>
    <property type="project" value="UniProtKB-SubCell"/>
</dbReference>
<keyword evidence="6 9" id="KW-0812">Transmembrane</keyword>
<evidence type="ECO:0000256" key="8">
    <source>
        <dbReference type="ARBA" id="ARBA00023136"/>
    </source>
</evidence>
<keyword evidence="3" id="KW-1003">Cell membrane</keyword>
<keyword evidence="7 9" id="KW-1133">Transmembrane helix</keyword>
<dbReference type="InterPro" id="IPR004704">
    <property type="entry name" value="PTS_IID_man"/>
</dbReference>
<evidence type="ECO:0000256" key="9">
    <source>
        <dbReference type="SAM" id="Phobius"/>
    </source>
</evidence>
<name>A0A6N7XNI4_9ACTN</name>
<feature type="transmembrane region" description="Helical" evidence="9">
    <location>
        <begin position="151"/>
        <end position="172"/>
    </location>
</feature>
<dbReference type="AlphaFoldDB" id="A0A6N7XNI4"/>
<evidence type="ECO:0000256" key="6">
    <source>
        <dbReference type="ARBA" id="ARBA00022692"/>
    </source>
</evidence>
<feature type="transmembrane region" description="Helical" evidence="9">
    <location>
        <begin position="193"/>
        <end position="215"/>
    </location>
</feature>
<feature type="transmembrane region" description="Helical" evidence="9">
    <location>
        <begin position="263"/>
        <end position="282"/>
    </location>
</feature>
<evidence type="ECO:0000313" key="11">
    <source>
        <dbReference type="Proteomes" id="UP000469325"/>
    </source>
</evidence>
<keyword evidence="5" id="KW-0598">Phosphotransferase system</keyword>
<evidence type="ECO:0000256" key="2">
    <source>
        <dbReference type="ARBA" id="ARBA00022448"/>
    </source>
</evidence>
<feature type="transmembrane region" description="Helical" evidence="9">
    <location>
        <begin position="116"/>
        <end position="139"/>
    </location>
</feature>
<keyword evidence="8 9" id="KW-0472">Membrane</keyword>